<accession>A0A4T2BZQ6</accession>
<evidence type="ECO:0000313" key="1">
    <source>
        <dbReference type="EMBL" id="TIH36642.1"/>
    </source>
</evidence>
<dbReference type="InterPro" id="IPR032719">
    <property type="entry name" value="WbsX"/>
</dbReference>
<dbReference type="EMBL" id="QYRT01000015">
    <property type="protein sequence ID" value="TIH36642.1"/>
    <property type="molecule type" value="Genomic_DNA"/>
</dbReference>
<sequence>MKFAASPTRSRLRSLTFVIAGTVIAALLGLAPIVESADASETPPAAPIARGAQNDDYFVGANYFSGWRSGDNFHFDYLNGTDWRADHPELEPKYGWYDDTQSVIDQQIVDASANGLDYFVFDWYPERPTINDGGELGGLHTGMNLFRTSAEKSRMQFMINYIDGGSFNIGALRTPGMTQAQYETVRSAEWNTITDKWVSLFADPSYVKIDGKPVIEIYDVQRFTTDFSTGTRPILNPHQLAQVPEERAVLQSAVDVLKSKARAAGFPDVIIGGGLQQPGFSGEYVSAHDYDGLYDFFTAYAWHDMKRVPAADNSYDNLIRDNHDYVWNYFARYIDANSDYVPVVSQGWDNIVHPEYNSWTIDKTPEAFGNYLRETKTFLDEHPQTNLSPGSSVKMAIIGSWNELFEGHYFLPTKADGDAYTSQVGRVFGTNDRDGTVRARSVNLCDELHSAIATASAAPTLTSGEAAALGSATSHTDALCESLSTSDAAAIRAALPGSSGLSSQFEEIRAELVSGGTSPMLLAQVAAAWASLAETAFGITVTAGSSDYSVTAGETVQVTADVEVDPAGPAPVVSAVNWQLQYPTTWPAATVALAGEHASTAVTVPSAVGDGVIYSVSDMFAGPSPMKGNRQAVELGYTLTVGGITVSSRVPLPLTVIPDFASRIVRNGFDGTTDSQSFWVHNQSHAPVSGTLTLETVAGVTASHSSVALTLAPDERRETAVTFVNSTGADALVGATFTSPLGTVDLGTATVSPKEVTVGTTAARDGTMRSDGTAEINNSNGRLQVGNAARSDGTHTEYRPVVSFTLADLGADPLSRVVLDLTEFEAGAPTDIVIEHLPSTAVLSASNFGSAATDAKPFPISGAPSSTGTHRQIDVTSWVLADKAAGVTHSTFRIRLSVVAPSTTSYRTFRPTEFTPSDTTDAPVLKVVYAPHA</sequence>
<protein>
    <submittedName>
        <fullName evidence="1">Uncharacterized protein</fullName>
    </submittedName>
</protein>
<dbReference type="Pfam" id="PF14307">
    <property type="entry name" value="Glyco_tran_WbsX"/>
    <property type="match status" value="1"/>
</dbReference>
<dbReference type="PANTHER" id="PTHR41244:SF1">
    <property type="entry name" value="GLYCOSYLTRANSFERASE"/>
    <property type="match status" value="1"/>
</dbReference>
<name>A0A4T2BZQ6_9MICO</name>
<comment type="caution">
    <text evidence="1">The sequence shown here is derived from an EMBL/GenBank/DDBJ whole genome shotgun (WGS) entry which is preliminary data.</text>
</comment>
<gene>
    <name evidence="1" type="ORF">D4765_09765</name>
</gene>
<organism evidence="1 2">
    <name type="scientific">Subtercola vilae</name>
    <dbReference type="NCBI Taxonomy" id="2056433"/>
    <lineage>
        <taxon>Bacteria</taxon>
        <taxon>Bacillati</taxon>
        <taxon>Actinomycetota</taxon>
        <taxon>Actinomycetes</taxon>
        <taxon>Micrococcales</taxon>
        <taxon>Microbacteriaceae</taxon>
        <taxon>Subtercola</taxon>
    </lineage>
</organism>
<reference evidence="1 2" key="1">
    <citation type="journal article" date="2019" name="Microorganisms">
        <title>Systematic Affiliation and Genome Analysis of Subtercola vilae DB165(T) with Particular Emphasis on Cold Adaptation of an Isolate from a High-Altitude Cold Volcano Lake.</title>
        <authorList>
            <person name="Villalobos A.S."/>
            <person name="Wiese J."/>
            <person name="Imhoff J.F."/>
            <person name="Dorador C."/>
            <person name="Keller A."/>
            <person name="Hentschel U."/>
        </authorList>
    </citation>
    <scope>NUCLEOTIDE SEQUENCE [LARGE SCALE GENOMIC DNA]</scope>
    <source>
        <strain evidence="1 2">DB165</strain>
    </source>
</reference>
<proteinExistence type="predicted"/>
<dbReference type="Proteomes" id="UP000306192">
    <property type="component" value="Unassembled WGS sequence"/>
</dbReference>
<dbReference type="OrthoDB" id="9815339at2"/>
<dbReference type="PANTHER" id="PTHR41244">
    <property type="entry name" value="RHAMNAN SYNTHESIS F"/>
    <property type="match status" value="1"/>
</dbReference>
<evidence type="ECO:0000313" key="2">
    <source>
        <dbReference type="Proteomes" id="UP000306192"/>
    </source>
</evidence>
<dbReference type="AlphaFoldDB" id="A0A4T2BZQ6"/>
<dbReference type="RefSeq" id="WP_136642110.1">
    <property type="nucleotide sequence ID" value="NZ_QYRT01000015.1"/>
</dbReference>
<dbReference type="Gene3D" id="3.20.20.80">
    <property type="entry name" value="Glycosidases"/>
    <property type="match status" value="1"/>
</dbReference>
<keyword evidence="2" id="KW-1185">Reference proteome</keyword>